<dbReference type="GO" id="GO:0005525">
    <property type="term" value="F:GTP binding"/>
    <property type="evidence" value="ECO:0007669"/>
    <property type="project" value="UniProtKB-KW"/>
</dbReference>
<dbReference type="InterPro" id="IPR003008">
    <property type="entry name" value="Tubulin_FtsZ_GTPase"/>
</dbReference>
<dbReference type="PANTHER" id="PTHR36527:SF3">
    <property type="entry name" value="OS01G0282866 PROTEIN"/>
    <property type="match status" value="1"/>
</dbReference>
<reference evidence="6" key="1">
    <citation type="submission" date="2021-01" db="EMBL/GenBank/DDBJ databases">
        <title>Adiantum capillus-veneris genome.</title>
        <authorList>
            <person name="Fang Y."/>
            <person name="Liao Q."/>
        </authorList>
    </citation>
    <scope>NUCLEOTIDE SEQUENCE</scope>
    <source>
        <strain evidence="6">H3</strain>
        <tissue evidence="6">Leaf</tissue>
    </source>
</reference>
<dbReference type="Proteomes" id="UP000886520">
    <property type="component" value="Chromosome 14"/>
</dbReference>
<dbReference type="PRINTS" id="PR01163">
    <property type="entry name" value="BETATUBULIN"/>
</dbReference>
<comment type="similarity">
    <text evidence="1">Belongs to the tubulin family.</text>
</comment>
<dbReference type="GO" id="GO:0005200">
    <property type="term" value="F:structural constituent of cytoskeleton"/>
    <property type="evidence" value="ECO:0007669"/>
    <property type="project" value="InterPro"/>
</dbReference>
<dbReference type="PRINTS" id="PR01161">
    <property type="entry name" value="TUBULIN"/>
</dbReference>
<keyword evidence="4" id="KW-0342">GTP-binding</keyword>
<dbReference type="Gene3D" id="3.40.50.1440">
    <property type="entry name" value="Tubulin/FtsZ, GTPase domain"/>
    <property type="match status" value="1"/>
</dbReference>
<dbReference type="InterPro" id="IPR000217">
    <property type="entry name" value="Tubulin"/>
</dbReference>
<protein>
    <recommendedName>
        <fullName evidence="5">Tubulin/FtsZ GTPase domain-containing protein</fullName>
    </recommendedName>
</protein>
<evidence type="ECO:0000256" key="4">
    <source>
        <dbReference type="ARBA" id="ARBA00023134"/>
    </source>
</evidence>
<comment type="caution">
    <text evidence="6">The sequence shown here is derived from an EMBL/GenBank/DDBJ whole genome shotgun (WGS) entry which is preliminary data.</text>
</comment>
<dbReference type="PANTHER" id="PTHR36527">
    <property type="entry name" value="OS01G0282866 PROTEIN"/>
    <property type="match status" value="1"/>
</dbReference>
<dbReference type="InterPro" id="IPR036525">
    <property type="entry name" value="Tubulin/FtsZ_GTPase_sf"/>
</dbReference>
<accession>A0A9D4UM12</accession>
<dbReference type="InterPro" id="IPR002453">
    <property type="entry name" value="Beta_tubulin"/>
</dbReference>
<dbReference type="EMBL" id="JABFUD020000014">
    <property type="protein sequence ID" value="KAI5070369.1"/>
    <property type="molecule type" value="Genomic_DNA"/>
</dbReference>
<keyword evidence="2" id="KW-0493">Microtubule</keyword>
<dbReference type="SUPFAM" id="SSF52490">
    <property type="entry name" value="Tubulin nucleotide-binding domain-like"/>
    <property type="match status" value="1"/>
</dbReference>
<sequence length="264" mass="29010">MHSVDHKAQGITAQTTCNVCGFCGHKLATGISQVKLYHKMGQPDPKGMLVHCLVVEMGFNEDAIVESSLVDMACIAGGARFSVELCLGYAETRFEVGQAGVFLLAFYLQQIGFGGYLLVTEVENAQTGAKGSQICAKFWEVVCTEHDIDPTGSYNGDADVQLERVNVYYNKASCGCYVHCIVLMDLEPGTMDSVRTGPYGQTFRLDNFVFGQSGAGNNWAKGHYTEGMELIDSVLDVVLKEVEKCNCLQDFFGKDDDDVRRRLY</sequence>
<evidence type="ECO:0000313" key="6">
    <source>
        <dbReference type="EMBL" id="KAI5070369.1"/>
    </source>
</evidence>
<dbReference type="GO" id="GO:0007017">
    <property type="term" value="P:microtubule-based process"/>
    <property type="evidence" value="ECO:0007669"/>
    <property type="project" value="InterPro"/>
</dbReference>
<evidence type="ECO:0000256" key="3">
    <source>
        <dbReference type="ARBA" id="ARBA00022741"/>
    </source>
</evidence>
<organism evidence="6 7">
    <name type="scientific">Adiantum capillus-veneris</name>
    <name type="common">Maidenhair fern</name>
    <dbReference type="NCBI Taxonomy" id="13818"/>
    <lineage>
        <taxon>Eukaryota</taxon>
        <taxon>Viridiplantae</taxon>
        <taxon>Streptophyta</taxon>
        <taxon>Embryophyta</taxon>
        <taxon>Tracheophyta</taxon>
        <taxon>Polypodiopsida</taxon>
        <taxon>Polypodiidae</taxon>
        <taxon>Polypodiales</taxon>
        <taxon>Pteridineae</taxon>
        <taxon>Pteridaceae</taxon>
        <taxon>Vittarioideae</taxon>
        <taxon>Adiantum</taxon>
    </lineage>
</organism>
<proteinExistence type="inferred from homology"/>
<evidence type="ECO:0000259" key="5">
    <source>
        <dbReference type="Pfam" id="PF00091"/>
    </source>
</evidence>
<evidence type="ECO:0000256" key="2">
    <source>
        <dbReference type="ARBA" id="ARBA00022701"/>
    </source>
</evidence>
<dbReference type="GO" id="GO:0003924">
    <property type="term" value="F:GTPase activity"/>
    <property type="evidence" value="ECO:0007669"/>
    <property type="project" value="InterPro"/>
</dbReference>
<feature type="domain" description="Tubulin/FtsZ GTPase" evidence="5">
    <location>
        <begin position="125"/>
        <end position="252"/>
    </location>
</feature>
<name>A0A9D4UM12_ADICA</name>
<dbReference type="GO" id="GO:0005874">
    <property type="term" value="C:microtubule"/>
    <property type="evidence" value="ECO:0007669"/>
    <property type="project" value="UniProtKB-KW"/>
</dbReference>
<keyword evidence="7" id="KW-1185">Reference proteome</keyword>
<dbReference type="OrthoDB" id="1662883at2759"/>
<keyword evidence="3" id="KW-0547">Nucleotide-binding</keyword>
<dbReference type="Pfam" id="PF00091">
    <property type="entry name" value="Tubulin"/>
    <property type="match status" value="1"/>
</dbReference>
<dbReference type="FunFam" id="3.40.50.1440:FF:000031">
    <property type="entry name" value="tubulin beta-4A chain isoform X5"/>
    <property type="match status" value="1"/>
</dbReference>
<evidence type="ECO:0000313" key="7">
    <source>
        <dbReference type="Proteomes" id="UP000886520"/>
    </source>
</evidence>
<gene>
    <name evidence="6" type="ORF">GOP47_0014712</name>
</gene>
<evidence type="ECO:0000256" key="1">
    <source>
        <dbReference type="ARBA" id="ARBA00009636"/>
    </source>
</evidence>
<dbReference type="AlphaFoldDB" id="A0A9D4UM12"/>